<keyword evidence="2" id="KW-1185">Reference proteome</keyword>
<accession>A0ABT8W9I9</accession>
<organism evidence="1 2">
    <name type="scientific">Flavivirga aquimarina</name>
    <dbReference type="NCBI Taxonomy" id="2027862"/>
    <lineage>
        <taxon>Bacteria</taxon>
        <taxon>Pseudomonadati</taxon>
        <taxon>Bacteroidota</taxon>
        <taxon>Flavobacteriia</taxon>
        <taxon>Flavobacteriales</taxon>
        <taxon>Flavobacteriaceae</taxon>
        <taxon>Flavivirga</taxon>
    </lineage>
</organism>
<proteinExistence type="predicted"/>
<comment type="caution">
    <text evidence="1">The sequence shown here is derived from an EMBL/GenBank/DDBJ whole genome shotgun (WGS) entry which is preliminary data.</text>
</comment>
<evidence type="ECO:0000313" key="2">
    <source>
        <dbReference type="Proteomes" id="UP001176883"/>
    </source>
</evidence>
<name>A0ABT8W9I9_9FLAO</name>
<dbReference type="Proteomes" id="UP001176883">
    <property type="component" value="Unassembled WGS sequence"/>
</dbReference>
<reference evidence="1" key="1">
    <citation type="submission" date="2023-07" db="EMBL/GenBank/DDBJ databases">
        <title>Two novel species in the genus Flavivirga.</title>
        <authorList>
            <person name="Kwon K."/>
        </authorList>
    </citation>
    <scope>NUCLEOTIDE SEQUENCE</scope>
    <source>
        <strain evidence="1">KCTC 52353</strain>
    </source>
</reference>
<evidence type="ECO:0000313" key="1">
    <source>
        <dbReference type="EMBL" id="MDO5969743.1"/>
    </source>
</evidence>
<feature type="non-terminal residue" evidence="1">
    <location>
        <position position="84"/>
    </location>
</feature>
<gene>
    <name evidence="1" type="ORF">Q4Q35_07980</name>
</gene>
<protein>
    <submittedName>
        <fullName evidence="1">Uncharacterized protein</fullName>
    </submittedName>
</protein>
<sequence length="84" mass="9535">MKVLNSSQINAFGGINFVLDEFDKMHLGDFLQSNLPVLSPTTFYNWKDIFYSFASIYYCGGDCIEDSKTVLSRQFSGNPIFNLC</sequence>
<dbReference type="EMBL" id="JAUOEK010000089">
    <property type="protein sequence ID" value="MDO5969743.1"/>
    <property type="molecule type" value="Genomic_DNA"/>
</dbReference>